<keyword evidence="1" id="KW-0175">Coiled coil</keyword>
<dbReference type="KEGG" id="vnx:VNE69_06218"/>
<evidence type="ECO:0000313" key="3">
    <source>
        <dbReference type="Proteomes" id="UP001334084"/>
    </source>
</evidence>
<evidence type="ECO:0000313" key="2">
    <source>
        <dbReference type="EMBL" id="WUR03905.1"/>
    </source>
</evidence>
<proteinExistence type="predicted"/>
<dbReference type="Proteomes" id="UP001334084">
    <property type="component" value="Chromosome 6"/>
</dbReference>
<accession>A0AAX4JD25</accession>
<reference evidence="2" key="1">
    <citation type="journal article" date="2024" name="BMC Genomics">
        <title>Functional annotation of a divergent genome using sequence and structure-based similarity.</title>
        <authorList>
            <person name="Svedberg D."/>
            <person name="Winiger R.R."/>
            <person name="Berg A."/>
            <person name="Sharma H."/>
            <person name="Tellgren-Roth C."/>
            <person name="Debrunner-Vossbrinck B.A."/>
            <person name="Vossbrinck C.R."/>
            <person name="Barandun J."/>
        </authorList>
    </citation>
    <scope>NUCLEOTIDE SEQUENCE</scope>
    <source>
        <strain evidence="2">Illinois isolate</strain>
    </source>
</reference>
<dbReference type="AlphaFoldDB" id="A0AAX4JD25"/>
<dbReference type="GeneID" id="90541715"/>
<dbReference type="EMBL" id="CP142731">
    <property type="protein sequence ID" value="WUR03905.1"/>
    <property type="molecule type" value="Genomic_DNA"/>
</dbReference>
<feature type="coiled-coil region" evidence="1">
    <location>
        <begin position="135"/>
        <end position="186"/>
    </location>
</feature>
<name>A0AAX4JD25_9MICR</name>
<gene>
    <name evidence="2" type="ORF">VNE69_06218</name>
</gene>
<dbReference type="RefSeq" id="XP_065330050.1">
    <property type="nucleotide sequence ID" value="XM_065473978.1"/>
</dbReference>
<keyword evidence="3" id="KW-1185">Reference proteome</keyword>
<sequence>MIFNLLFLFCTEVDVNNKDNKNREYTSEFVTIEEDKMFDYVDYNENLSYKTNECNEYENSVPMELRNDILLNQNSLHTIFLQDTTQSNCDYIVLSVDLETSDLEEIYQFEMDIDQSQESIMTTNIHCETSEQFLLAELKKKIEEFIKQKKFELDKKNAPLEKIYLNEKAQKLVKNYNDTILEFKKNFTYRLKKLKLNKLREIIAYSKIPADVKTVLHKIIEVFKLLIKSYDNRKNFITFKNITNQKMILMLRNNIEIMSILNYIPILKTFKEIKEKTLLRNYDTIEIENKIKDFYENLFIYLQELYNKSVEIIETYEKCIILYEKKTRYNN</sequence>
<organism evidence="2 3">
    <name type="scientific">Vairimorpha necatrix</name>
    <dbReference type="NCBI Taxonomy" id="6039"/>
    <lineage>
        <taxon>Eukaryota</taxon>
        <taxon>Fungi</taxon>
        <taxon>Fungi incertae sedis</taxon>
        <taxon>Microsporidia</taxon>
        <taxon>Nosematidae</taxon>
        <taxon>Vairimorpha</taxon>
    </lineage>
</organism>
<protein>
    <submittedName>
        <fullName evidence="2">Uncharacterized protein</fullName>
    </submittedName>
</protein>
<evidence type="ECO:0000256" key="1">
    <source>
        <dbReference type="SAM" id="Coils"/>
    </source>
</evidence>